<dbReference type="InterPro" id="IPR005811">
    <property type="entry name" value="SUCC_ACL_C"/>
</dbReference>
<dbReference type="GO" id="GO:0005524">
    <property type="term" value="F:ATP binding"/>
    <property type="evidence" value="ECO:0007669"/>
    <property type="project" value="UniProtKB-UniRule"/>
</dbReference>
<dbReference type="SUPFAM" id="SSF52210">
    <property type="entry name" value="Succinyl-CoA synthetase domains"/>
    <property type="match status" value="1"/>
</dbReference>
<dbReference type="Gene3D" id="3.30.1490.20">
    <property type="entry name" value="ATP-grasp fold, A domain"/>
    <property type="match status" value="1"/>
</dbReference>
<evidence type="ECO:0000256" key="4">
    <source>
        <dbReference type="ARBA" id="ARBA00022598"/>
    </source>
</evidence>
<dbReference type="GO" id="GO:0006099">
    <property type="term" value="P:tricarboxylic acid cycle"/>
    <property type="evidence" value="ECO:0007669"/>
    <property type="project" value="UniProtKB-KW"/>
</dbReference>
<evidence type="ECO:0000256" key="1">
    <source>
        <dbReference type="ARBA" id="ARBA00005064"/>
    </source>
</evidence>
<accession>A0A9P8S6G6</accession>
<feature type="domain" description="ATP-grasp" evidence="10">
    <location>
        <begin position="37"/>
        <end position="82"/>
    </location>
</feature>
<dbReference type="Pfam" id="PF00132">
    <property type="entry name" value="Hexapep"/>
    <property type="match status" value="1"/>
</dbReference>
<dbReference type="Gene3D" id="3.40.50.261">
    <property type="entry name" value="Succinyl-CoA synthetase domains"/>
    <property type="match status" value="1"/>
</dbReference>
<dbReference type="Pfam" id="PF00549">
    <property type="entry name" value="Ligase_CoA"/>
    <property type="match status" value="1"/>
</dbReference>
<dbReference type="EMBL" id="JACEFI010000009">
    <property type="protein sequence ID" value="KAH0596596.1"/>
    <property type="molecule type" value="Genomic_DNA"/>
</dbReference>
<comment type="similarity">
    <text evidence="2">Belongs to the transferase hexapeptide repeat family.</text>
</comment>
<proteinExistence type="inferred from homology"/>
<evidence type="ECO:0000313" key="12">
    <source>
        <dbReference type="Proteomes" id="UP000764110"/>
    </source>
</evidence>
<dbReference type="InterPro" id="IPR017866">
    <property type="entry name" value="Succ-CoA_synthase_bsu_CS"/>
</dbReference>
<keyword evidence="8" id="KW-0012">Acyltransferase</keyword>
<dbReference type="Proteomes" id="UP000764110">
    <property type="component" value="Unassembled WGS sequence"/>
</dbReference>
<keyword evidence="5" id="KW-0808">Transferase</keyword>
<dbReference type="Pfam" id="PF08442">
    <property type="entry name" value="ATP-grasp_2"/>
    <property type="match status" value="1"/>
</dbReference>
<dbReference type="GO" id="GO:0042709">
    <property type="term" value="C:succinate-CoA ligase complex"/>
    <property type="evidence" value="ECO:0007669"/>
    <property type="project" value="TreeGrafter"/>
</dbReference>
<protein>
    <recommendedName>
        <fullName evidence="10">ATP-grasp domain-containing protein</fullName>
    </recommendedName>
</protein>
<keyword evidence="7 9" id="KW-0067">ATP-binding</keyword>
<organism evidence="11 12">
    <name type="scientific">Metarhizium humberi</name>
    <dbReference type="NCBI Taxonomy" id="2596975"/>
    <lineage>
        <taxon>Eukaryota</taxon>
        <taxon>Fungi</taxon>
        <taxon>Dikarya</taxon>
        <taxon>Ascomycota</taxon>
        <taxon>Pezizomycotina</taxon>
        <taxon>Sordariomycetes</taxon>
        <taxon>Hypocreomycetidae</taxon>
        <taxon>Hypocreales</taxon>
        <taxon>Clavicipitaceae</taxon>
        <taxon>Metarhizium</taxon>
    </lineage>
</organism>
<dbReference type="GO" id="GO:0046872">
    <property type="term" value="F:metal ion binding"/>
    <property type="evidence" value="ECO:0007669"/>
    <property type="project" value="InterPro"/>
</dbReference>
<dbReference type="InterPro" id="IPR011004">
    <property type="entry name" value="Trimer_LpxA-like_sf"/>
</dbReference>
<evidence type="ECO:0000256" key="5">
    <source>
        <dbReference type="ARBA" id="ARBA00022679"/>
    </source>
</evidence>
<dbReference type="SMART" id="SM01266">
    <property type="entry name" value="Mac"/>
    <property type="match status" value="1"/>
</dbReference>
<evidence type="ECO:0000256" key="6">
    <source>
        <dbReference type="ARBA" id="ARBA00022741"/>
    </source>
</evidence>
<dbReference type="GO" id="GO:0006104">
    <property type="term" value="P:succinyl-CoA metabolic process"/>
    <property type="evidence" value="ECO:0007669"/>
    <property type="project" value="TreeGrafter"/>
</dbReference>
<keyword evidence="6 9" id="KW-0547">Nucleotide-binding</keyword>
<dbReference type="CDD" id="cd03357">
    <property type="entry name" value="LbH_MAT_GAT"/>
    <property type="match status" value="1"/>
</dbReference>
<dbReference type="Gene3D" id="3.30.470.20">
    <property type="entry name" value="ATP-grasp fold, B domain"/>
    <property type="match status" value="1"/>
</dbReference>
<sequence length="657" mass="71877">MSSSRFSQILWKAAPRASRLTCKEQVRQISLHEYQSQNILRQYGVPVPRGRTVKTASEARIAAQELGPSCIIKAQVLGRGRAAGKFDNGLQSGIQAVSTPDQAEYVASKMLNQRLLTKDNGTDGHVVERLYVAEAATYDSQWYLAMTIDRENYQPAIIVSKEGGVELDVLISERPDSLFTFGFGISEGITNALVQDMQQRLGTTDQETANLTHILTQLYSIFRDREATHLEINPLGRSLDGSFTSLNANFKFDKAAEKRQEEVSALRDKAQEVPDEVEAEKHGLVYVRMDGNIGNVVNGAGLAMATNDAIGFHGGASANFLDAGGKATKDTMIQAFRIITRDERVKAILVNIYGGTYVIGRWSMGKLTGGRVGITQCDMIAESIIGATSELDIQVPMVVRLQGTNSEKGLKMTPTFHFLSLVPSSLTRSLFSRIHRFLHKMASTEKDAETIAFARTLSNTPWCEDYEKMISGVLYDAQAKELVDGRFRARRLMHKYNNHFPDDATPDSLLADREAMLQSTFGKVGKGAFIEPPINIDYGCNITIGENFYSNFNLVILDCGIVKIGNRVQFGPFVSIFAATHETGVQSRRDGVEYAKSVSIGDDCWIGGNTTIMPGVTIGKGCTIGAGSVVTKSIPDFSVAIGTPARVVKTVDPVPDL</sequence>
<dbReference type="InterPro" id="IPR011761">
    <property type="entry name" value="ATP-grasp"/>
</dbReference>
<evidence type="ECO:0000256" key="8">
    <source>
        <dbReference type="ARBA" id="ARBA00023315"/>
    </source>
</evidence>
<dbReference type="PANTHER" id="PTHR11815">
    <property type="entry name" value="SUCCINYL-COA SYNTHETASE BETA CHAIN"/>
    <property type="match status" value="1"/>
</dbReference>
<dbReference type="InterPro" id="IPR016102">
    <property type="entry name" value="Succinyl-CoA_synth-like"/>
</dbReference>
<dbReference type="PROSITE" id="PS01217">
    <property type="entry name" value="SUCCINYL_COA_LIG_3"/>
    <property type="match status" value="1"/>
</dbReference>
<dbReference type="GO" id="GO:0016407">
    <property type="term" value="F:acetyltransferase activity"/>
    <property type="evidence" value="ECO:0007669"/>
    <property type="project" value="InterPro"/>
</dbReference>
<dbReference type="PANTHER" id="PTHR11815:SF1">
    <property type="entry name" value="SUCCINATE--COA LIGASE [ADP-FORMING] SUBUNIT BETA, MITOCHONDRIAL"/>
    <property type="match status" value="1"/>
</dbReference>
<reference evidence="11 12" key="1">
    <citation type="submission" date="2020-07" db="EMBL/GenBank/DDBJ databases">
        <title>Metarhizium humberi genome.</title>
        <authorList>
            <person name="Lysoe E."/>
        </authorList>
    </citation>
    <scope>NUCLEOTIDE SEQUENCE [LARGE SCALE GENOMIC DNA]</scope>
    <source>
        <strain evidence="11 12">ESALQ1638</strain>
    </source>
</reference>
<comment type="caution">
    <text evidence="11">The sequence shown here is derived from an EMBL/GenBank/DDBJ whole genome shotgun (WGS) entry which is preliminary data.</text>
</comment>
<gene>
    <name evidence="11" type="ORF">MHUMG1_05714</name>
</gene>
<evidence type="ECO:0000256" key="9">
    <source>
        <dbReference type="PROSITE-ProRule" id="PRU00409"/>
    </source>
</evidence>
<dbReference type="Pfam" id="PF12464">
    <property type="entry name" value="Mac"/>
    <property type="match status" value="1"/>
</dbReference>
<dbReference type="InterPro" id="IPR013650">
    <property type="entry name" value="ATP-grasp_succ-CoA_synth-type"/>
</dbReference>
<comment type="pathway">
    <text evidence="1">Carbohydrate metabolism; tricarboxylic acid cycle; succinate from succinyl-CoA (ligase route): step 1/1.</text>
</comment>
<keyword evidence="12" id="KW-1185">Reference proteome</keyword>
<dbReference type="InterPro" id="IPR013815">
    <property type="entry name" value="ATP_grasp_subdomain_1"/>
</dbReference>
<dbReference type="InterPro" id="IPR001451">
    <property type="entry name" value="Hexapep"/>
</dbReference>
<evidence type="ECO:0000256" key="2">
    <source>
        <dbReference type="ARBA" id="ARBA00007274"/>
    </source>
</evidence>
<dbReference type="SUPFAM" id="SSF56059">
    <property type="entry name" value="Glutathione synthetase ATP-binding domain-like"/>
    <property type="match status" value="1"/>
</dbReference>
<evidence type="ECO:0000256" key="3">
    <source>
        <dbReference type="ARBA" id="ARBA00022532"/>
    </source>
</evidence>
<evidence type="ECO:0000259" key="10">
    <source>
        <dbReference type="PROSITE" id="PS50975"/>
    </source>
</evidence>
<keyword evidence="4" id="KW-0436">Ligase</keyword>
<keyword evidence="3" id="KW-0816">Tricarboxylic acid cycle</keyword>
<dbReference type="GO" id="GO:0005739">
    <property type="term" value="C:mitochondrion"/>
    <property type="evidence" value="ECO:0007669"/>
    <property type="project" value="TreeGrafter"/>
</dbReference>
<evidence type="ECO:0000256" key="7">
    <source>
        <dbReference type="ARBA" id="ARBA00022840"/>
    </source>
</evidence>
<dbReference type="FunFam" id="2.160.10.10:FF:000025">
    <property type="entry name" value="Hexapeptide-repeat containing-acetyltransferase"/>
    <property type="match status" value="1"/>
</dbReference>
<dbReference type="PROSITE" id="PS50975">
    <property type="entry name" value="ATP_GRASP"/>
    <property type="match status" value="1"/>
</dbReference>
<evidence type="ECO:0000313" key="11">
    <source>
        <dbReference type="EMBL" id="KAH0596596.1"/>
    </source>
</evidence>
<dbReference type="SUPFAM" id="SSF51161">
    <property type="entry name" value="Trimeric LpxA-like enzymes"/>
    <property type="match status" value="1"/>
</dbReference>
<dbReference type="GO" id="GO:0004775">
    <property type="term" value="F:succinate-CoA ligase (ADP-forming) activity"/>
    <property type="evidence" value="ECO:0007669"/>
    <property type="project" value="TreeGrafter"/>
</dbReference>
<dbReference type="Gene3D" id="2.160.10.10">
    <property type="entry name" value="Hexapeptide repeat proteins"/>
    <property type="match status" value="1"/>
</dbReference>
<name>A0A9P8S6G6_9HYPO</name>
<dbReference type="AlphaFoldDB" id="A0A9P8S6G6"/>
<dbReference type="InterPro" id="IPR024688">
    <property type="entry name" value="Mac_dom"/>
</dbReference>